<feature type="non-terminal residue" evidence="1">
    <location>
        <position position="1"/>
    </location>
</feature>
<comment type="caution">
    <text evidence="1">The sequence shown here is derived from an EMBL/GenBank/DDBJ whole genome shotgun (WGS) entry which is preliminary data.</text>
</comment>
<dbReference type="Proteomes" id="UP000824469">
    <property type="component" value="Unassembled WGS sequence"/>
</dbReference>
<sequence>VAGLLGVDGMVGTNPTHVGSSQPSSCDYGKNINIGKVSSSPVKLGGPTSDNLQIVGEVDPLGARERVIGIDHRSLVYSVPPLHRSCVATTSRQRFKPLKVENKSPSVTFGVQ</sequence>
<gene>
    <name evidence="1" type="ORF">KI387_014134</name>
</gene>
<evidence type="ECO:0000313" key="2">
    <source>
        <dbReference type="Proteomes" id="UP000824469"/>
    </source>
</evidence>
<reference evidence="1 2" key="1">
    <citation type="journal article" date="2021" name="Nat. Plants">
        <title>The Taxus genome provides insights into paclitaxel biosynthesis.</title>
        <authorList>
            <person name="Xiong X."/>
            <person name="Gou J."/>
            <person name="Liao Q."/>
            <person name="Li Y."/>
            <person name="Zhou Q."/>
            <person name="Bi G."/>
            <person name="Li C."/>
            <person name="Du R."/>
            <person name="Wang X."/>
            <person name="Sun T."/>
            <person name="Guo L."/>
            <person name="Liang H."/>
            <person name="Lu P."/>
            <person name="Wu Y."/>
            <person name="Zhang Z."/>
            <person name="Ro D.K."/>
            <person name="Shang Y."/>
            <person name="Huang S."/>
            <person name="Yan J."/>
        </authorList>
    </citation>
    <scope>NUCLEOTIDE SEQUENCE [LARGE SCALE GENOMIC DNA]</scope>
    <source>
        <strain evidence="1">Ta-2019</strain>
    </source>
</reference>
<dbReference type="EMBL" id="JAHRHJ020000009">
    <property type="protein sequence ID" value="KAH9302551.1"/>
    <property type="molecule type" value="Genomic_DNA"/>
</dbReference>
<organism evidence="1 2">
    <name type="scientific">Taxus chinensis</name>
    <name type="common">Chinese yew</name>
    <name type="synonym">Taxus wallichiana var. chinensis</name>
    <dbReference type="NCBI Taxonomy" id="29808"/>
    <lineage>
        <taxon>Eukaryota</taxon>
        <taxon>Viridiplantae</taxon>
        <taxon>Streptophyta</taxon>
        <taxon>Embryophyta</taxon>
        <taxon>Tracheophyta</taxon>
        <taxon>Spermatophyta</taxon>
        <taxon>Pinopsida</taxon>
        <taxon>Pinidae</taxon>
        <taxon>Conifers II</taxon>
        <taxon>Cupressales</taxon>
        <taxon>Taxaceae</taxon>
        <taxon>Taxus</taxon>
    </lineage>
</organism>
<evidence type="ECO:0000313" key="1">
    <source>
        <dbReference type="EMBL" id="KAH9302551.1"/>
    </source>
</evidence>
<dbReference type="AlphaFoldDB" id="A0AA38CMP6"/>
<name>A0AA38CMP6_TAXCH</name>
<accession>A0AA38CMP6</accession>
<feature type="non-terminal residue" evidence="1">
    <location>
        <position position="112"/>
    </location>
</feature>
<keyword evidence="2" id="KW-1185">Reference proteome</keyword>
<protein>
    <submittedName>
        <fullName evidence="1">Uncharacterized protein</fullName>
    </submittedName>
</protein>
<proteinExistence type="predicted"/>